<name>A0A967BG60_9RHOB</name>
<gene>
    <name evidence="1" type="ORF">HAT86_06335</name>
</gene>
<keyword evidence="2" id="KW-1185">Reference proteome</keyword>
<evidence type="ECO:0000313" key="2">
    <source>
        <dbReference type="Proteomes" id="UP000639775"/>
    </source>
</evidence>
<comment type="caution">
    <text evidence="1">The sequence shown here is derived from an EMBL/GenBank/DDBJ whole genome shotgun (WGS) entry which is preliminary data.</text>
</comment>
<proteinExistence type="predicted"/>
<dbReference type="AlphaFoldDB" id="A0A967BG60"/>
<reference evidence="1" key="1">
    <citation type="submission" date="2020-03" db="EMBL/GenBank/DDBJ databases">
        <title>Roseovarius gahaiensis sp. nov., isolated from Gahai Saline Lake, China.</title>
        <authorList>
            <person name="Sun X."/>
        </authorList>
    </citation>
    <scope>NUCLEOTIDE SEQUENCE</scope>
    <source>
        <strain evidence="1">GH877</strain>
    </source>
</reference>
<protein>
    <recommendedName>
        <fullName evidence="3">Mononuclear molybdenum enzyme YedY</fullName>
    </recommendedName>
</protein>
<accession>A0A967BG60</accession>
<dbReference type="InterPro" id="IPR006311">
    <property type="entry name" value="TAT_signal"/>
</dbReference>
<organism evidence="1 2">
    <name type="scientific">Roseovarius gahaiensis</name>
    <dbReference type="NCBI Taxonomy" id="2716691"/>
    <lineage>
        <taxon>Bacteria</taxon>
        <taxon>Pseudomonadati</taxon>
        <taxon>Pseudomonadota</taxon>
        <taxon>Alphaproteobacteria</taxon>
        <taxon>Rhodobacterales</taxon>
        <taxon>Roseobacteraceae</taxon>
        <taxon>Roseovarius</taxon>
    </lineage>
</organism>
<dbReference type="RefSeq" id="WP_167194570.1">
    <property type="nucleotide sequence ID" value="NZ_JAAORB010000007.1"/>
</dbReference>
<evidence type="ECO:0000313" key="1">
    <source>
        <dbReference type="EMBL" id="NHQ74083.1"/>
    </source>
</evidence>
<dbReference type="EMBL" id="JAAORB010000007">
    <property type="protein sequence ID" value="NHQ74083.1"/>
    <property type="molecule type" value="Genomic_DNA"/>
</dbReference>
<dbReference type="Proteomes" id="UP000639775">
    <property type="component" value="Unassembled WGS sequence"/>
</dbReference>
<sequence length="96" mass="10768">MAHRWKNTLTEHDVTPEHVYLNRRQWITGAAAGLGLAGFGGQAAAQELDGREANSWEEITSYNNYYEFGTGKDDPYKNARRLKIDPWTGVIVKSGV</sequence>
<dbReference type="PROSITE" id="PS51318">
    <property type="entry name" value="TAT"/>
    <property type="match status" value="1"/>
</dbReference>
<evidence type="ECO:0008006" key="3">
    <source>
        <dbReference type="Google" id="ProtNLM"/>
    </source>
</evidence>